<evidence type="ECO:0000313" key="2">
    <source>
        <dbReference type="Proteomes" id="UP001234297"/>
    </source>
</evidence>
<evidence type="ECO:0000313" key="1">
    <source>
        <dbReference type="EMBL" id="KAJ8640177.1"/>
    </source>
</evidence>
<dbReference type="EMBL" id="CM056813">
    <property type="protein sequence ID" value="KAJ8640177.1"/>
    <property type="molecule type" value="Genomic_DNA"/>
</dbReference>
<sequence>MSTDTLSTGLEFRSSADDAWYSVRLITEEDGEVLRVKYVDFPHDIFDERFRAADFGDSKATEGFAERLRPLSVQLQDEDCSKVTQGKAFCLSRSIEPNDLKFYDAVVDEVCDSKHRFENGVEVCMCTFVVLWKHGPSAGTKTSTGIENICSIQSGSAQINPALDSFMKLSRKKLHKGESGISAPKGDTCGTESKDANLQNKLYECESPASYFKGAERCKHAVMVRTTKGKSRNGSKIMGQDRDLGGGCFRTKHLETTSSCLFIVIENLEKDISPSAIVDFIYQQTSISCKAFVSPSLLSEAYTRGALCPVNQEKLECLSRFLHSPAHLIVSSRGRPWVITEKKWRLGTFGSMMPKSEPVQEKLQNKNEIDGKVKVVLEGTKEYENGKRLRDLFLEFCEHQQCLHKRLALEEQKLINRTIIYKDIPANGEISEEIPPHLF</sequence>
<dbReference type="Proteomes" id="UP001234297">
    <property type="component" value="Chromosome 5"/>
</dbReference>
<protein>
    <submittedName>
        <fullName evidence="1">Uncharacterized protein</fullName>
    </submittedName>
</protein>
<keyword evidence="2" id="KW-1185">Reference proteome</keyword>
<comment type="caution">
    <text evidence="1">The sequence shown here is derived from an EMBL/GenBank/DDBJ whole genome shotgun (WGS) entry which is preliminary data.</text>
</comment>
<reference evidence="1 2" key="1">
    <citation type="journal article" date="2022" name="Hortic Res">
        <title>A haplotype resolved chromosomal level avocado genome allows analysis of novel avocado genes.</title>
        <authorList>
            <person name="Nath O."/>
            <person name="Fletcher S.J."/>
            <person name="Hayward A."/>
            <person name="Shaw L.M."/>
            <person name="Masouleh A.K."/>
            <person name="Furtado A."/>
            <person name="Henry R.J."/>
            <person name="Mitter N."/>
        </authorList>
    </citation>
    <scope>NUCLEOTIDE SEQUENCE [LARGE SCALE GENOMIC DNA]</scope>
    <source>
        <strain evidence="2">cv. Hass</strain>
    </source>
</reference>
<organism evidence="1 2">
    <name type="scientific">Persea americana</name>
    <name type="common">Avocado</name>
    <dbReference type="NCBI Taxonomy" id="3435"/>
    <lineage>
        <taxon>Eukaryota</taxon>
        <taxon>Viridiplantae</taxon>
        <taxon>Streptophyta</taxon>
        <taxon>Embryophyta</taxon>
        <taxon>Tracheophyta</taxon>
        <taxon>Spermatophyta</taxon>
        <taxon>Magnoliopsida</taxon>
        <taxon>Magnoliidae</taxon>
        <taxon>Laurales</taxon>
        <taxon>Lauraceae</taxon>
        <taxon>Persea</taxon>
    </lineage>
</organism>
<proteinExistence type="predicted"/>
<gene>
    <name evidence="1" type="ORF">MRB53_016871</name>
</gene>
<name>A0ACC2M3C2_PERAE</name>
<accession>A0ACC2M3C2</accession>